<accession>A0AAD6V942</accession>
<dbReference type="AlphaFoldDB" id="A0AAD6V942"/>
<dbReference type="PANTHER" id="PTHR23244">
    <property type="entry name" value="KELCH REPEAT DOMAIN"/>
    <property type="match status" value="1"/>
</dbReference>
<dbReference type="Proteomes" id="UP001219525">
    <property type="component" value="Unassembled WGS sequence"/>
</dbReference>
<feature type="region of interest" description="Disordered" evidence="1">
    <location>
        <begin position="290"/>
        <end position="317"/>
    </location>
</feature>
<comment type="caution">
    <text evidence="2">The sequence shown here is derived from an EMBL/GenBank/DDBJ whole genome shotgun (WGS) entry which is preliminary data.</text>
</comment>
<evidence type="ECO:0000313" key="2">
    <source>
        <dbReference type="EMBL" id="KAJ7206512.1"/>
    </source>
</evidence>
<dbReference type="Gene3D" id="2.120.10.80">
    <property type="entry name" value="Kelch-type beta propeller"/>
    <property type="match status" value="1"/>
</dbReference>
<dbReference type="InterPro" id="IPR015915">
    <property type="entry name" value="Kelch-typ_b-propeller"/>
</dbReference>
<evidence type="ECO:0000256" key="1">
    <source>
        <dbReference type="SAM" id="MobiDB-lite"/>
    </source>
</evidence>
<name>A0AAD6V942_9AGAR</name>
<dbReference type="EMBL" id="JARJCW010000039">
    <property type="protein sequence ID" value="KAJ7206512.1"/>
    <property type="molecule type" value="Genomic_DNA"/>
</dbReference>
<sequence>MARTGPDLADTQLKEPLVHKKIRLTGQKPSFNDWEVYAVDSKRERLFLYGGVRPHDENFIPTCDFHCLDLRTMRWSNLTNSLKFRPRQQVFDPFLKDENIASQQLPALTDAACSIVSVGGGSYFFLFGGHNGVNATSDLIAIDLDLSVWWFVDIQGAPIRPRMSASMVSINNQLFIFGGRDQFTANAPAIHTYSIAEYSPQTRWTWRISDGPMPADVPSLGYSMQATPVYDGQKILLLQGRVNDQPINISRESAVLFHIQNHTFQDSRTTMGNFPRDMCWYRVASLDSGPQNFPPASPPTPRRRGRPPKNPPAAAPPAQQIHFSSSVVIFGWIKHTGDHLVAEAWHYMLPPAERIRCLDLKEQFWELDLDLQLFFAVGNRLFLLGSGGEKFPSEEGHEVPVWDFRLNLLLYKSCHDRVQGVLSLEFSYTGSEN</sequence>
<dbReference type="SUPFAM" id="SSF117281">
    <property type="entry name" value="Kelch motif"/>
    <property type="match status" value="1"/>
</dbReference>
<proteinExistence type="predicted"/>
<evidence type="ECO:0008006" key="4">
    <source>
        <dbReference type="Google" id="ProtNLM"/>
    </source>
</evidence>
<organism evidence="2 3">
    <name type="scientific">Mycena pura</name>
    <dbReference type="NCBI Taxonomy" id="153505"/>
    <lineage>
        <taxon>Eukaryota</taxon>
        <taxon>Fungi</taxon>
        <taxon>Dikarya</taxon>
        <taxon>Basidiomycota</taxon>
        <taxon>Agaricomycotina</taxon>
        <taxon>Agaricomycetes</taxon>
        <taxon>Agaricomycetidae</taxon>
        <taxon>Agaricales</taxon>
        <taxon>Marasmiineae</taxon>
        <taxon>Mycenaceae</taxon>
        <taxon>Mycena</taxon>
    </lineage>
</organism>
<keyword evidence="3" id="KW-1185">Reference proteome</keyword>
<gene>
    <name evidence="2" type="ORF">GGX14DRAFT_637403</name>
</gene>
<dbReference type="PANTHER" id="PTHR23244:SF456">
    <property type="entry name" value="MULTIPLE EPIDERMAL GROWTH FACTOR-LIKE DOMAINS PROTEIN 8"/>
    <property type="match status" value="1"/>
</dbReference>
<protein>
    <recommendedName>
        <fullName evidence="4">Kelch repeat protein</fullName>
    </recommendedName>
</protein>
<evidence type="ECO:0000313" key="3">
    <source>
        <dbReference type="Proteomes" id="UP001219525"/>
    </source>
</evidence>
<reference evidence="2" key="1">
    <citation type="submission" date="2023-03" db="EMBL/GenBank/DDBJ databases">
        <title>Massive genome expansion in bonnet fungi (Mycena s.s.) driven by repeated elements and novel gene families across ecological guilds.</title>
        <authorList>
            <consortium name="Lawrence Berkeley National Laboratory"/>
            <person name="Harder C.B."/>
            <person name="Miyauchi S."/>
            <person name="Viragh M."/>
            <person name="Kuo A."/>
            <person name="Thoen E."/>
            <person name="Andreopoulos B."/>
            <person name="Lu D."/>
            <person name="Skrede I."/>
            <person name="Drula E."/>
            <person name="Henrissat B."/>
            <person name="Morin E."/>
            <person name="Kohler A."/>
            <person name="Barry K."/>
            <person name="LaButti K."/>
            <person name="Morin E."/>
            <person name="Salamov A."/>
            <person name="Lipzen A."/>
            <person name="Mereny Z."/>
            <person name="Hegedus B."/>
            <person name="Baldrian P."/>
            <person name="Stursova M."/>
            <person name="Weitz H."/>
            <person name="Taylor A."/>
            <person name="Grigoriev I.V."/>
            <person name="Nagy L.G."/>
            <person name="Martin F."/>
            <person name="Kauserud H."/>
        </authorList>
    </citation>
    <scope>NUCLEOTIDE SEQUENCE</scope>
    <source>
        <strain evidence="2">9144</strain>
    </source>
</reference>